<gene>
    <name evidence="1" type="ORF">PRUB_a2615</name>
</gene>
<accession>A0A8T0CBI5</accession>
<protein>
    <submittedName>
        <fullName evidence="1">Uncharacterized protein</fullName>
    </submittedName>
</protein>
<evidence type="ECO:0000313" key="2">
    <source>
        <dbReference type="Proteomes" id="UP000016480"/>
    </source>
</evidence>
<proteinExistence type="predicted"/>
<organism evidence="1 2">
    <name type="scientific">Pseudoalteromonas rubra</name>
    <dbReference type="NCBI Taxonomy" id="43658"/>
    <lineage>
        <taxon>Bacteria</taxon>
        <taxon>Pseudomonadati</taxon>
        <taxon>Pseudomonadota</taxon>
        <taxon>Gammaproteobacteria</taxon>
        <taxon>Alteromonadales</taxon>
        <taxon>Pseudoalteromonadaceae</taxon>
        <taxon>Pseudoalteromonas</taxon>
    </lineage>
</organism>
<reference evidence="1 2" key="1">
    <citation type="journal article" date="2012" name="J. Bacteriol.">
        <title>Genome sequence of the cycloprodigiosin-producing bacterial strain Pseudoalteromonas rubra ATCC 29570(T).</title>
        <authorList>
            <person name="Xie B.B."/>
            <person name="Shu Y.L."/>
            <person name="Qin Q.L."/>
            <person name="Rong J.C."/>
            <person name="Zhang X.Y."/>
            <person name="Chen X.L."/>
            <person name="Zhou B.C."/>
            <person name="Zhang Y.Z."/>
        </authorList>
    </citation>
    <scope>NUCLEOTIDE SEQUENCE [LARGE SCALE GENOMIC DNA]</scope>
    <source>
        <strain evidence="1 2">DSM 6842</strain>
    </source>
</reference>
<comment type="caution">
    <text evidence="1">The sequence shown here is derived from an EMBL/GenBank/DDBJ whole genome shotgun (WGS) entry which is preliminary data.</text>
</comment>
<sequence length="43" mass="4644">MLAVDELHGHPPKIVDIQFGFLVGDEMGASKSTLVRHADIQNG</sequence>
<dbReference type="Proteomes" id="UP000016480">
    <property type="component" value="Unassembled WGS sequence"/>
</dbReference>
<dbReference type="AlphaFoldDB" id="A0A8T0CBI5"/>
<evidence type="ECO:0000313" key="1">
    <source>
        <dbReference type="EMBL" id="KAF7788056.1"/>
    </source>
</evidence>
<name>A0A8T0CBI5_9GAMM</name>
<dbReference type="EMBL" id="AHCD03000027">
    <property type="protein sequence ID" value="KAF7788056.1"/>
    <property type="molecule type" value="Genomic_DNA"/>
</dbReference>